<dbReference type="PROSITE" id="PS00101">
    <property type="entry name" value="HEXAPEP_TRANSFERASES"/>
    <property type="match status" value="1"/>
</dbReference>
<dbReference type="Proteomes" id="UP000095512">
    <property type="component" value="Unassembled WGS sequence"/>
</dbReference>
<name>A0A174BX62_9FIRM</name>
<dbReference type="CDD" id="cd03357">
    <property type="entry name" value="LbH_MAT_GAT"/>
    <property type="match status" value="1"/>
</dbReference>
<dbReference type="RefSeq" id="WP_170321113.1">
    <property type="nucleotide sequence ID" value="NZ_CATYWZ010000012.1"/>
</dbReference>
<feature type="domain" description="Maltose/galactoside acetyltransferase" evidence="6">
    <location>
        <begin position="4"/>
        <end position="58"/>
    </location>
</feature>
<dbReference type="AlphaFoldDB" id="A0A174BX62"/>
<dbReference type="SMART" id="SM01266">
    <property type="entry name" value="Mac"/>
    <property type="match status" value="1"/>
</dbReference>
<evidence type="ECO:0000256" key="1">
    <source>
        <dbReference type="ARBA" id="ARBA00007274"/>
    </source>
</evidence>
<sequence length="204" mass="22917">MTEKERMLSEKLYIPQDEELAADCARSRRLVRLINGTTEEQAEYRVQLFKELFARTGENLWVEPPFRCDYGCHISVGENFYANFDCIILDVCDVTIGDNVFLAPRVCIFTAGHPIDAGVRRRQLEYGKKVVIGNDVWVGGNTVINPGVTIGDNVIIGSGSVVTKDIPSGVIAAGNPCRVLRPVTEEDTGYWEELEREYRRSRGE</sequence>
<dbReference type="Pfam" id="PF00132">
    <property type="entry name" value="Hexapep"/>
    <property type="match status" value="1"/>
</dbReference>
<evidence type="ECO:0000256" key="4">
    <source>
        <dbReference type="ARBA" id="ARBA00023315"/>
    </source>
</evidence>
<reference evidence="7 8" key="1">
    <citation type="submission" date="2015-09" db="EMBL/GenBank/DDBJ databases">
        <authorList>
            <consortium name="Pathogen Informatics"/>
        </authorList>
    </citation>
    <scope>NUCLEOTIDE SEQUENCE [LARGE SCALE GENOMIC DNA]</scope>
    <source>
        <strain evidence="7 8">2789STDY5834865</strain>
    </source>
</reference>
<dbReference type="InterPro" id="IPR039369">
    <property type="entry name" value="LacA-like"/>
</dbReference>
<dbReference type="PANTHER" id="PTHR43017">
    <property type="entry name" value="GALACTOSIDE O-ACETYLTRANSFERASE"/>
    <property type="match status" value="1"/>
</dbReference>
<dbReference type="InterPro" id="IPR001451">
    <property type="entry name" value="Hexapep"/>
</dbReference>
<keyword evidence="4 5" id="KW-0012">Acyltransferase</keyword>
<evidence type="ECO:0000313" key="7">
    <source>
        <dbReference type="EMBL" id="CUO04168.1"/>
    </source>
</evidence>
<dbReference type="FunFam" id="2.160.10.10:FF:000008">
    <property type="entry name" value="Maltose O-acetyltransferase"/>
    <property type="match status" value="1"/>
</dbReference>
<dbReference type="PANTHER" id="PTHR43017:SF1">
    <property type="entry name" value="ACETYLTRANSFERASE YJL218W-RELATED"/>
    <property type="match status" value="1"/>
</dbReference>
<evidence type="ECO:0000259" key="6">
    <source>
        <dbReference type="SMART" id="SM01266"/>
    </source>
</evidence>
<dbReference type="EMBL" id="CZAB01000002">
    <property type="protein sequence ID" value="CUO04168.1"/>
    <property type="molecule type" value="Genomic_DNA"/>
</dbReference>
<dbReference type="InterPro" id="IPR011004">
    <property type="entry name" value="Trimer_LpxA-like_sf"/>
</dbReference>
<evidence type="ECO:0000256" key="5">
    <source>
        <dbReference type="RuleBase" id="RU367021"/>
    </source>
</evidence>
<dbReference type="Gene3D" id="2.160.10.10">
    <property type="entry name" value="Hexapeptide repeat proteins"/>
    <property type="match status" value="1"/>
</dbReference>
<evidence type="ECO:0000256" key="3">
    <source>
        <dbReference type="ARBA" id="ARBA00022737"/>
    </source>
</evidence>
<comment type="similarity">
    <text evidence="1 5">Belongs to the transferase hexapeptide repeat family.</text>
</comment>
<accession>A0A174BX62</accession>
<dbReference type="SUPFAM" id="SSF51161">
    <property type="entry name" value="Trimeric LpxA-like enzymes"/>
    <property type="match status" value="1"/>
</dbReference>
<dbReference type="Pfam" id="PF12464">
    <property type="entry name" value="Mac"/>
    <property type="match status" value="1"/>
</dbReference>
<keyword evidence="3" id="KW-0677">Repeat</keyword>
<dbReference type="InterPro" id="IPR024688">
    <property type="entry name" value="Mac_dom"/>
</dbReference>
<evidence type="ECO:0000256" key="2">
    <source>
        <dbReference type="ARBA" id="ARBA00022679"/>
    </source>
</evidence>
<proteinExistence type="inferred from homology"/>
<organism evidence="7 8">
    <name type="scientific">Enterocloster clostridioformis</name>
    <dbReference type="NCBI Taxonomy" id="1531"/>
    <lineage>
        <taxon>Bacteria</taxon>
        <taxon>Bacillati</taxon>
        <taxon>Bacillota</taxon>
        <taxon>Clostridia</taxon>
        <taxon>Lachnospirales</taxon>
        <taxon>Lachnospiraceae</taxon>
        <taxon>Enterocloster</taxon>
    </lineage>
</organism>
<protein>
    <recommendedName>
        <fullName evidence="5">Acetyltransferase</fullName>
        <ecNumber evidence="5">2.3.1.-</ecNumber>
    </recommendedName>
</protein>
<dbReference type="InterPro" id="IPR018357">
    <property type="entry name" value="Hexapep_transf_CS"/>
</dbReference>
<dbReference type="GO" id="GO:0008870">
    <property type="term" value="F:galactoside O-acetyltransferase activity"/>
    <property type="evidence" value="ECO:0007669"/>
    <property type="project" value="TreeGrafter"/>
</dbReference>
<keyword evidence="2 5" id="KW-0808">Transferase</keyword>
<dbReference type="EC" id="2.3.1.-" evidence="5"/>
<gene>
    <name evidence="7" type="primary">maa</name>
    <name evidence="7" type="ORF">ERS852480_00330</name>
</gene>
<evidence type="ECO:0000313" key="8">
    <source>
        <dbReference type="Proteomes" id="UP000095512"/>
    </source>
</evidence>